<evidence type="ECO:0000313" key="5">
    <source>
        <dbReference type="Proteomes" id="UP001377337"/>
    </source>
</evidence>
<evidence type="ECO:0000313" key="4">
    <source>
        <dbReference type="EMBL" id="WXB97330.1"/>
    </source>
</evidence>
<keyword evidence="1" id="KW-0812">Transmembrane</keyword>
<protein>
    <submittedName>
        <fullName evidence="4">DUF4179 domain-containing protein</fullName>
    </submittedName>
</protein>
<feature type="domain" description="DUF4179" evidence="2">
    <location>
        <begin position="53"/>
        <end position="136"/>
    </location>
</feature>
<dbReference type="Gene3D" id="2.60.40.1630">
    <property type="entry name" value="bacillus anthracis domain"/>
    <property type="match status" value="1"/>
</dbReference>
<evidence type="ECO:0000256" key="1">
    <source>
        <dbReference type="SAM" id="Phobius"/>
    </source>
</evidence>
<name>A0ABZ2NI73_9BACI</name>
<dbReference type="InterPro" id="IPR025436">
    <property type="entry name" value="DUF4179"/>
</dbReference>
<dbReference type="EMBL" id="CP147407">
    <property type="protein sequence ID" value="WXB97330.1"/>
    <property type="molecule type" value="Genomic_DNA"/>
</dbReference>
<feature type="transmembrane region" description="Helical" evidence="1">
    <location>
        <begin position="49"/>
        <end position="68"/>
    </location>
</feature>
<keyword evidence="1" id="KW-1133">Transmembrane helix</keyword>
<dbReference type="RefSeq" id="WP_338779646.1">
    <property type="nucleotide sequence ID" value="NZ_CP147407.1"/>
</dbReference>
<keyword evidence="1" id="KW-0472">Membrane</keyword>
<evidence type="ECO:0000259" key="3">
    <source>
        <dbReference type="Pfam" id="PF18705"/>
    </source>
</evidence>
<gene>
    <name evidence="4" type="ORF">WCV65_02145</name>
</gene>
<feature type="domain" description="DUF5643" evidence="3">
    <location>
        <begin position="239"/>
        <end position="345"/>
    </location>
</feature>
<dbReference type="Pfam" id="PF13786">
    <property type="entry name" value="DUF4179"/>
    <property type="match status" value="1"/>
</dbReference>
<sequence>MNDPFNKKDYLTDHEKQQLRFSKHDRNMVFEKIRQQQPAKERPSRFKKAMAYVLTPAAVGLIAILVAVQTPIKEDIISAFPALGSLSSQYGSPELKSAVQKNKPQIINKSAEDKGIKITIKEVLYDGPRISMFYEVDYKGKEYDHIQTNFTFTANGEDMRNKHILSGNMMGMPKGTPKNLHFATIEFKKKMPKKIKLEVKSKSVFVSDLEGDHYGPSKEVMGKWAFSFPVEKKGTEYRYTPNIKAKKEYEFSIKEIVFAPTGIQLSTNMSNWRGKYNDDALTSYYLFDDKGNRLEIKNHAHTDYERKDGKINENTIAVFKPMERIPEYVTVRTKMYYYPEQNKNVKKGITENLPLYMPQNKDGGITITKVEQKKNEVWVYYEVKGDDPQERKYFFNLLKLKDGKVVEWLDDQTLKSADSSRKHIAKFKTSYSKDLQFEVSSPPETIEEFKVKVPLKKEYLEKR</sequence>
<reference evidence="4 5" key="1">
    <citation type="submission" date="2024-02" db="EMBL/GenBank/DDBJ databases">
        <title>Seven novel Bacillus-like species.</title>
        <authorList>
            <person name="Liu G."/>
        </authorList>
    </citation>
    <scope>NUCLEOTIDE SEQUENCE [LARGE SCALE GENOMIC DNA]</scope>
    <source>
        <strain evidence="4 5">FJAT-52054</strain>
    </source>
</reference>
<organism evidence="4 5">
    <name type="scientific">Metabacillus sediminis</name>
    <dbReference type="NCBI Taxonomy" id="3117746"/>
    <lineage>
        <taxon>Bacteria</taxon>
        <taxon>Bacillati</taxon>
        <taxon>Bacillota</taxon>
        <taxon>Bacilli</taxon>
        <taxon>Bacillales</taxon>
        <taxon>Bacillaceae</taxon>
        <taxon>Metabacillus</taxon>
    </lineage>
</organism>
<accession>A0ABZ2NI73</accession>
<dbReference type="InterPro" id="IPR040680">
    <property type="entry name" value="DUF5643"/>
</dbReference>
<evidence type="ECO:0000259" key="2">
    <source>
        <dbReference type="Pfam" id="PF13786"/>
    </source>
</evidence>
<dbReference type="Pfam" id="PF18705">
    <property type="entry name" value="DUF5643"/>
    <property type="match status" value="1"/>
</dbReference>
<dbReference type="Proteomes" id="UP001377337">
    <property type="component" value="Chromosome"/>
</dbReference>
<keyword evidence="5" id="KW-1185">Reference proteome</keyword>
<proteinExistence type="predicted"/>